<protein>
    <submittedName>
        <fullName evidence="3">Anti-sigma regulatory factor (Ser/Thr protein kinase)</fullName>
    </submittedName>
</protein>
<dbReference type="GO" id="GO:0004674">
    <property type="term" value="F:protein serine/threonine kinase activity"/>
    <property type="evidence" value="ECO:0007669"/>
    <property type="project" value="UniProtKB-KW"/>
</dbReference>
<evidence type="ECO:0000256" key="1">
    <source>
        <dbReference type="ARBA" id="ARBA00022527"/>
    </source>
</evidence>
<feature type="domain" description="Histidine kinase/HSP90-like ATPase" evidence="2">
    <location>
        <begin position="19"/>
        <end position="128"/>
    </location>
</feature>
<dbReference type="SUPFAM" id="SSF55874">
    <property type="entry name" value="ATPase domain of HSP90 chaperone/DNA topoisomerase II/histidine kinase"/>
    <property type="match status" value="1"/>
</dbReference>
<evidence type="ECO:0000259" key="2">
    <source>
        <dbReference type="Pfam" id="PF13581"/>
    </source>
</evidence>
<dbReference type="AlphaFoldDB" id="A0A7W7U566"/>
<keyword evidence="1" id="KW-0808">Transferase</keyword>
<dbReference type="RefSeq" id="WP_184931593.1">
    <property type="nucleotide sequence ID" value="NZ_JACHJY010000006.1"/>
</dbReference>
<keyword evidence="1" id="KW-0418">Kinase</keyword>
<dbReference type="EMBL" id="JACHJY010000006">
    <property type="protein sequence ID" value="MBB4983775.1"/>
    <property type="molecule type" value="Genomic_DNA"/>
</dbReference>
<dbReference type="Pfam" id="PF13581">
    <property type="entry name" value="HATPase_c_2"/>
    <property type="match status" value="1"/>
</dbReference>
<dbReference type="PANTHER" id="PTHR35526">
    <property type="entry name" value="ANTI-SIGMA-F FACTOR RSBW-RELATED"/>
    <property type="match status" value="1"/>
</dbReference>
<dbReference type="InterPro" id="IPR003594">
    <property type="entry name" value="HATPase_dom"/>
</dbReference>
<dbReference type="InterPro" id="IPR036890">
    <property type="entry name" value="HATPase_C_sf"/>
</dbReference>
<gene>
    <name evidence="3" type="ORF">GGE06_004717</name>
</gene>
<dbReference type="Gene3D" id="3.30.565.10">
    <property type="entry name" value="Histidine kinase-like ATPase, C-terminal domain"/>
    <property type="match status" value="1"/>
</dbReference>
<dbReference type="PANTHER" id="PTHR35526:SF3">
    <property type="entry name" value="ANTI-SIGMA-F FACTOR RSBW"/>
    <property type="match status" value="1"/>
</dbReference>
<keyword evidence="4" id="KW-1185">Reference proteome</keyword>
<accession>A0A7W7U566</accession>
<dbReference type="CDD" id="cd16936">
    <property type="entry name" value="HATPase_RsbW-like"/>
    <property type="match status" value="1"/>
</dbReference>
<dbReference type="InterPro" id="IPR050267">
    <property type="entry name" value="Anti-sigma-factor_SerPK"/>
</dbReference>
<name>A0A7W7U566_9ACTN</name>
<evidence type="ECO:0000313" key="4">
    <source>
        <dbReference type="Proteomes" id="UP000582643"/>
    </source>
</evidence>
<proteinExistence type="predicted"/>
<reference evidence="3 4" key="1">
    <citation type="submission" date="2020-08" db="EMBL/GenBank/DDBJ databases">
        <title>Genomic Encyclopedia of Type Strains, Phase III (KMG-III): the genomes of soil and plant-associated and newly described type strains.</title>
        <authorList>
            <person name="Whitman W."/>
        </authorList>
    </citation>
    <scope>NUCLEOTIDE SEQUENCE [LARGE SCALE GENOMIC DNA]</scope>
    <source>
        <strain evidence="3 4">SFB5A</strain>
    </source>
</reference>
<organism evidence="3 4">
    <name type="scientific">Streptomyces nymphaeiformis</name>
    <dbReference type="NCBI Taxonomy" id="2663842"/>
    <lineage>
        <taxon>Bacteria</taxon>
        <taxon>Bacillati</taxon>
        <taxon>Actinomycetota</taxon>
        <taxon>Actinomycetes</taxon>
        <taxon>Kitasatosporales</taxon>
        <taxon>Streptomycetaceae</taxon>
        <taxon>Streptomyces</taxon>
    </lineage>
</organism>
<sequence length="134" mass="14576">MKYETATPTGEFTLRLSATRRGARLARLLAVQQLHDWGVTGADAIELVVAELANNAVQHGRVPGRNFEVRMERGDDHVRVELSDARGERRPVPAPEPDEGGYGLLLVAALATAWGVKDRPVGKTVWATVPLTGR</sequence>
<dbReference type="Proteomes" id="UP000582643">
    <property type="component" value="Unassembled WGS sequence"/>
</dbReference>
<comment type="caution">
    <text evidence="3">The sequence shown here is derived from an EMBL/GenBank/DDBJ whole genome shotgun (WGS) entry which is preliminary data.</text>
</comment>
<keyword evidence="1" id="KW-0723">Serine/threonine-protein kinase</keyword>
<evidence type="ECO:0000313" key="3">
    <source>
        <dbReference type="EMBL" id="MBB4983775.1"/>
    </source>
</evidence>